<keyword evidence="1" id="KW-1133">Transmembrane helix</keyword>
<organism evidence="2 3">
    <name type="scientific">Thraustotheca clavata</name>
    <dbReference type="NCBI Taxonomy" id="74557"/>
    <lineage>
        <taxon>Eukaryota</taxon>
        <taxon>Sar</taxon>
        <taxon>Stramenopiles</taxon>
        <taxon>Oomycota</taxon>
        <taxon>Saprolegniomycetes</taxon>
        <taxon>Saprolegniales</taxon>
        <taxon>Achlyaceae</taxon>
        <taxon>Thraustotheca</taxon>
    </lineage>
</organism>
<dbReference type="Proteomes" id="UP000243217">
    <property type="component" value="Unassembled WGS sequence"/>
</dbReference>
<keyword evidence="3" id="KW-1185">Reference proteome</keyword>
<feature type="transmembrane region" description="Helical" evidence="1">
    <location>
        <begin position="39"/>
        <end position="63"/>
    </location>
</feature>
<proteinExistence type="predicted"/>
<accession>A0A1W0A482</accession>
<keyword evidence="1" id="KW-0812">Transmembrane</keyword>
<evidence type="ECO:0000313" key="2">
    <source>
        <dbReference type="EMBL" id="OQS05093.1"/>
    </source>
</evidence>
<sequence>MSSMATEAPLNTTAPPEPTALHAIASNVTDVHNGLSLPAVIGITAAAVVGIGGIVFILGTLLVRRWRHQEKLKALLSPNSLSNQDYEQYFPKPIEPAMLEPVPPRKSSRGIFGKPSTANEVPVVVNVQPPPASVPVLEPSKNDGWQSPIESSRYLPSEIEHGVALNSMRSTGWQSPIESSRSLMLQQSQRLQELTVEEGFSQIAEEPEPRSTMDSYANSARALDEMEWMSATETSRSIFNTMRTESDGETRESLV</sequence>
<dbReference type="EMBL" id="JNBS01000506">
    <property type="protein sequence ID" value="OQS05093.1"/>
    <property type="molecule type" value="Genomic_DNA"/>
</dbReference>
<dbReference type="AlphaFoldDB" id="A0A1W0A482"/>
<comment type="caution">
    <text evidence="2">The sequence shown here is derived from an EMBL/GenBank/DDBJ whole genome shotgun (WGS) entry which is preliminary data.</text>
</comment>
<name>A0A1W0A482_9STRA</name>
<keyword evidence="1" id="KW-0472">Membrane</keyword>
<evidence type="ECO:0000313" key="3">
    <source>
        <dbReference type="Proteomes" id="UP000243217"/>
    </source>
</evidence>
<protein>
    <submittedName>
        <fullName evidence="2">Uncharacterized protein</fullName>
    </submittedName>
</protein>
<evidence type="ECO:0000256" key="1">
    <source>
        <dbReference type="SAM" id="Phobius"/>
    </source>
</evidence>
<dbReference type="OrthoDB" id="74524at2759"/>
<reference evidence="2 3" key="1">
    <citation type="journal article" date="2014" name="Genome Biol. Evol.">
        <title>The secreted proteins of Achlya hypogyna and Thraustotheca clavata identify the ancestral oomycete secretome and reveal gene acquisitions by horizontal gene transfer.</title>
        <authorList>
            <person name="Misner I."/>
            <person name="Blouin N."/>
            <person name="Leonard G."/>
            <person name="Richards T.A."/>
            <person name="Lane C.E."/>
        </authorList>
    </citation>
    <scope>NUCLEOTIDE SEQUENCE [LARGE SCALE GENOMIC DNA]</scope>
    <source>
        <strain evidence="2 3">ATCC 34112</strain>
    </source>
</reference>
<gene>
    <name evidence="2" type="ORF">THRCLA_02724</name>
</gene>